<gene>
    <name evidence="1" type="ORF">PoMZ_01781</name>
</gene>
<sequence length="361" mass="41063">MPAPVKPKPVKVSPTPIKRKAEELQDTTIYFDQKGDLRFMVGAEERVFVVCSRTVSRASVVFERMLYGPFAEKKPDDTDSDWVVKLPEDSSKGLEVIFNVVHARFKLVTDFLGLDDLFDVMVMADKYDTMEPIQPWCRRWAENAKRIYSCGTERGQELMILWTAWKLGSSALYEQAAVRLLPRISRPPSTSRSPTTVDIKSYLVGEQRMSEMDGFKYADSASIIQPVLRVREIVLQRMIDAVNLGKRELMNEKKTSPCQVRYQENGPKNKRQACKTMLAGSICLNQAAWSKVPTFAKDVCHSVESFQHEIDSVLDTLMTLTGHNRCSPKEMIVDDVKKASVLETTSIFIDRKLYRCLVSLS</sequence>
<dbReference type="InterPro" id="IPR011333">
    <property type="entry name" value="SKP1/BTB/POZ_sf"/>
</dbReference>
<dbReference type="Proteomes" id="UP000294847">
    <property type="component" value="Chromosome 2"/>
</dbReference>
<evidence type="ECO:0000313" key="2">
    <source>
        <dbReference type="Proteomes" id="UP000294847"/>
    </source>
</evidence>
<evidence type="ECO:0000313" key="1">
    <source>
        <dbReference type="EMBL" id="QBZ56863.1"/>
    </source>
</evidence>
<dbReference type="AlphaFoldDB" id="A0A4P7N3F3"/>
<name>A0A4P7N3F3_PYROR</name>
<organism evidence="1 2">
    <name type="scientific">Pyricularia oryzae</name>
    <name type="common">Rice blast fungus</name>
    <name type="synonym">Magnaporthe oryzae</name>
    <dbReference type="NCBI Taxonomy" id="318829"/>
    <lineage>
        <taxon>Eukaryota</taxon>
        <taxon>Fungi</taxon>
        <taxon>Dikarya</taxon>
        <taxon>Ascomycota</taxon>
        <taxon>Pezizomycotina</taxon>
        <taxon>Sordariomycetes</taxon>
        <taxon>Sordariomycetidae</taxon>
        <taxon>Magnaporthales</taxon>
        <taxon>Pyriculariaceae</taxon>
        <taxon>Pyricularia</taxon>
    </lineage>
</organism>
<reference evidence="1 2" key="1">
    <citation type="journal article" date="2019" name="Mol. Biol. Evol.">
        <title>Blast fungal genomes show frequent chromosomal changes, gene gains and losses, and effector gene turnover.</title>
        <authorList>
            <person name="Gomez Luciano L.B."/>
            <person name="Jason Tsai I."/>
            <person name="Chuma I."/>
            <person name="Tosa Y."/>
            <person name="Chen Y.H."/>
            <person name="Li J.Y."/>
            <person name="Li M.Y."/>
            <person name="Jade Lu M.Y."/>
            <person name="Nakayashiki H."/>
            <person name="Li W.H."/>
        </authorList>
    </citation>
    <scope>NUCLEOTIDE SEQUENCE [LARGE SCALE GENOMIC DNA]</scope>
    <source>
        <strain evidence="1">MZ5-1-6</strain>
    </source>
</reference>
<proteinExistence type="predicted"/>
<evidence type="ECO:0008006" key="3">
    <source>
        <dbReference type="Google" id="ProtNLM"/>
    </source>
</evidence>
<dbReference type="Gene3D" id="3.30.710.10">
    <property type="entry name" value="Potassium Channel Kv1.1, Chain A"/>
    <property type="match status" value="1"/>
</dbReference>
<protein>
    <recommendedName>
        <fullName evidence="3">BTB domain-containing protein</fullName>
    </recommendedName>
</protein>
<dbReference type="EMBL" id="CP034205">
    <property type="protein sequence ID" value="QBZ56863.1"/>
    <property type="molecule type" value="Genomic_DNA"/>
</dbReference>
<accession>A0A4P7N3F3</accession>